<organism evidence="1 2">
    <name type="scientific">Hyalomma asiaticum</name>
    <name type="common">Tick</name>
    <dbReference type="NCBI Taxonomy" id="266040"/>
    <lineage>
        <taxon>Eukaryota</taxon>
        <taxon>Metazoa</taxon>
        <taxon>Ecdysozoa</taxon>
        <taxon>Arthropoda</taxon>
        <taxon>Chelicerata</taxon>
        <taxon>Arachnida</taxon>
        <taxon>Acari</taxon>
        <taxon>Parasitiformes</taxon>
        <taxon>Ixodida</taxon>
        <taxon>Ixodoidea</taxon>
        <taxon>Ixodidae</taxon>
        <taxon>Hyalomminae</taxon>
        <taxon>Hyalomma</taxon>
    </lineage>
</organism>
<dbReference type="Proteomes" id="UP000821845">
    <property type="component" value="Chromosome 1"/>
</dbReference>
<evidence type="ECO:0000313" key="1">
    <source>
        <dbReference type="EMBL" id="KAH6948382.1"/>
    </source>
</evidence>
<comment type="caution">
    <text evidence="1">The sequence shown here is derived from an EMBL/GenBank/DDBJ whole genome shotgun (WGS) entry which is preliminary data.</text>
</comment>
<evidence type="ECO:0000313" key="2">
    <source>
        <dbReference type="Proteomes" id="UP000821845"/>
    </source>
</evidence>
<name>A0ACB7TSK2_HYAAI</name>
<sequence length="314" mass="34002">MTCASCVSSIESNLLKRPGVTKASVSLATQRGHFVFDTELIGPRKLIQAIEELGFEASPAAVNKLDVDHLTHVAEIRNVIILLYFVATRSDHSPTTFFDTVPMLIVFLCLGRWLEHLAKRHTSDALTKLISLQATEATLLTLSEDGDVLSEKKIDVNLIQRNDIVKVLPGERIPVDGKVSGGSSNVNESHITGEPLPIFKTVGCNVMAGSINENGVLVICATHVGKDTTLAQIVRLVEEAQSSKQLADKIAGYFVPAVVILSILTLAVWLVLGFIKINLVYNYYGKGLFGQNGGRLTCWIAATAALLGLARRQT</sequence>
<keyword evidence="2" id="KW-1185">Reference proteome</keyword>
<dbReference type="EMBL" id="CM023481">
    <property type="protein sequence ID" value="KAH6948382.1"/>
    <property type="molecule type" value="Genomic_DNA"/>
</dbReference>
<proteinExistence type="predicted"/>
<accession>A0ACB7TSK2</accession>
<reference evidence="1" key="1">
    <citation type="submission" date="2020-05" db="EMBL/GenBank/DDBJ databases">
        <title>Large-scale comparative analyses of tick genomes elucidate their genetic diversity and vector capacities.</title>
        <authorList>
            <person name="Jia N."/>
            <person name="Wang J."/>
            <person name="Shi W."/>
            <person name="Du L."/>
            <person name="Sun Y."/>
            <person name="Zhan W."/>
            <person name="Jiang J."/>
            <person name="Wang Q."/>
            <person name="Zhang B."/>
            <person name="Ji P."/>
            <person name="Sakyi L.B."/>
            <person name="Cui X."/>
            <person name="Yuan T."/>
            <person name="Jiang B."/>
            <person name="Yang W."/>
            <person name="Lam T.T.-Y."/>
            <person name="Chang Q."/>
            <person name="Ding S."/>
            <person name="Wang X."/>
            <person name="Zhu J."/>
            <person name="Ruan X."/>
            <person name="Zhao L."/>
            <person name="Wei J."/>
            <person name="Que T."/>
            <person name="Du C."/>
            <person name="Cheng J."/>
            <person name="Dai P."/>
            <person name="Han X."/>
            <person name="Huang E."/>
            <person name="Gao Y."/>
            <person name="Liu J."/>
            <person name="Shao H."/>
            <person name="Ye R."/>
            <person name="Li L."/>
            <person name="Wei W."/>
            <person name="Wang X."/>
            <person name="Wang C."/>
            <person name="Yang T."/>
            <person name="Huo Q."/>
            <person name="Li W."/>
            <person name="Guo W."/>
            <person name="Chen H."/>
            <person name="Zhou L."/>
            <person name="Ni X."/>
            <person name="Tian J."/>
            <person name="Zhou Y."/>
            <person name="Sheng Y."/>
            <person name="Liu T."/>
            <person name="Pan Y."/>
            <person name="Xia L."/>
            <person name="Li J."/>
            <person name="Zhao F."/>
            <person name="Cao W."/>
        </authorList>
    </citation>
    <scope>NUCLEOTIDE SEQUENCE</scope>
    <source>
        <strain evidence="1">Hyas-2018</strain>
    </source>
</reference>
<protein>
    <submittedName>
        <fullName evidence="1">Uncharacterized protein</fullName>
    </submittedName>
</protein>
<gene>
    <name evidence="1" type="ORF">HPB50_023857</name>
</gene>